<organism evidence="1">
    <name type="scientific">Arundo donax</name>
    <name type="common">Giant reed</name>
    <name type="synonym">Donax arundinaceus</name>
    <dbReference type="NCBI Taxonomy" id="35708"/>
    <lineage>
        <taxon>Eukaryota</taxon>
        <taxon>Viridiplantae</taxon>
        <taxon>Streptophyta</taxon>
        <taxon>Embryophyta</taxon>
        <taxon>Tracheophyta</taxon>
        <taxon>Spermatophyta</taxon>
        <taxon>Magnoliopsida</taxon>
        <taxon>Liliopsida</taxon>
        <taxon>Poales</taxon>
        <taxon>Poaceae</taxon>
        <taxon>PACMAD clade</taxon>
        <taxon>Arundinoideae</taxon>
        <taxon>Arundineae</taxon>
        <taxon>Arundo</taxon>
    </lineage>
</organism>
<reference evidence="1" key="2">
    <citation type="journal article" date="2015" name="Data Brief">
        <title>Shoot transcriptome of the giant reed, Arundo donax.</title>
        <authorList>
            <person name="Barrero R.A."/>
            <person name="Guerrero F.D."/>
            <person name="Moolhuijzen P."/>
            <person name="Goolsby J.A."/>
            <person name="Tidwell J."/>
            <person name="Bellgard S.E."/>
            <person name="Bellgard M.I."/>
        </authorList>
    </citation>
    <scope>NUCLEOTIDE SEQUENCE</scope>
    <source>
        <tissue evidence="1">Shoot tissue taken approximately 20 cm above the soil surface</tissue>
    </source>
</reference>
<sequence>MIDPSVCCVSIAIGREAVLTLSPWWCYRCRRCGLSYAFREHVAHGLCAVVHGGIRLSRYLRA</sequence>
<evidence type="ECO:0000313" key="1">
    <source>
        <dbReference type="EMBL" id="JAD74583.1"/>
    </source>
</evidence>
<accession>A0A0A9CJG6</accession>
<reference evidence="1" key="1">
    <citation type="submission" date="2014-09" db="EMBL/GenBank/DDBJ databases">
        <authorList>
            <person name="Magalhaes I.L.F."/>
            <person name="Oliveira U."/>
            <person name="Santos F.R."/>
            <person name="Vidigal T.H.D.A."/>
            <person name="Brescovit A.D."/>
            <person name="Santos A.J."/>
        </authorList>
    </citation>
    <scope>NUCLEOTIDE SEQUENCE</scope>
    <source>
        <tissue evidence="1">Shoot tissue taken approximately 20 cm above the soil surface</tissue>
    </source>
</reference>
<proteinExistence type="predicted"/>
<dbReference type="EMBL" id="GBRH01223312">
    <property type="protein sequence ID" value="JAD74583.1"/>
    <property type="molecule type" value="Transcribed_RNA"/>
</dbReference>
<name>A0A0A9CJG6_ARUDO</name>
<dbReference type="AlphaFoldDB" id="A0A0A9CJG6"/>
<protein>
    <submittedName>
        <fullName evidence="1">Uncharacterized protein</fullName>
    </submittedName>
</protein>